<reference evidence="1" key="1">
    <citation type="journal article" date="2018" name="Genome Biol. Evol.">
        <title>Genomics and development of Lentinus tigrinus, a white-rot wood-decaying mushroom with dimorphic fruiting bodies.</title>
        <authorList>
            <person name="Wu B."/>
            <person name="Xu Z."/>
            <person name="Knudson A."/>
            <person name="Carlson A."/>
            <person name="Chen N."/>
            <person name="Kovaka S."/>
            <person name="LaButti K."/>
            <person name="Lipzen A."/>
            <person name="Pennachio C."/>
            <person name="Riley R."/>
            <person name="Schakwitz W."/>
            <person name="Umezawa K."/>
            <person name="Ohm R.A."/>
            <person name="Grigoriev I.V."/>
            <person name="Nagy L.G."/>
            <person name="Gibbons J."/>
            <person name="Hibbett D."/>
        </authorList>
    </citation>
    <scope>NUCLEOTIDE SEQUENCE [LARGE SCALE GENOMIC DNA]</scope>
    <source>
        <strain evidence="1">ALCF2SS1-6</strain>
    </source>
</reference>
<dbReference type="EMBL" id="ML122265">
    <property type="protein sequence ID" value="RPD60653.1"/>
    <property type="molecule type" value="Genomic_DNA"/>
</dbReference>
<protein>
    <submittedName>
        <fullName evidence="1">Uncharacterized protein</fullName>
    </submittedName>
</protein>
<proteinExistence type="predicted"/>
<keyword evidence="2" id="KW-1185">Reference proteome</keyword>
<accession>A0A5C2SA25</accession>
<name>A0A5C2SA25_9APHY</name>
<dbReference type="Proteomes" id="UP000313359">
    <property type="component" value="Unassembled WGS sequence"/>
</dbReference>
<evidence type="ECO:0000313" key="1">
    <source>
        <dbReference type="EMBL" id="RPD60653.1"/>
    </source>
</evidence>
<dbReference type="AlphaFoldDB" id="A0A5C2SA25"/>
<sequence>MSQSVEAMDLNWLAYLLYSLYEENNDKHPHQSLLNLNNLDSEDRVLKRYAPLLDSLARLLICEERNQVVSVALVLPELTPTSQGPAEFLVAHNGCISPQVVDHLKTIITLLREARLLYVQEVGDRGMPPKLSIPTLDASQKSGLETPLIEKLQELERSLHR</sequence>
<evidence type="ECO:0000313" key="2">
    <source>
        <dbReference type="Proteomes" id="UP000313359"/>
    </source>
</evidence>
<organism evidence="1 2">
    <name type="scientific">Lentinus tigrinus ALCF2SS1-6</name>
    <dbReference type="NCBI Taxonomy" id="1328759"/>
    <lineage>
        <taxon>Eukaryota</taxon>
        <taxon>Fungi</taxon>
        <taxon>Dikarya</taxon>
        <taxon>Basidiomycota</taxon>
        <taxon>Agaricomycotina</taxon>
        <taxon>Agaricomycetes</taxon>
        <taxon>Polyporales</taxon>
        <taxon>Polyporaceae</taxon>
        <taxon>Lentinus</taxon>
    </lineage>
</organism>
<dbReference type="OrthoDB" id="2757930at2759"/>
<gene>
    <name evidence="1" type="ORF">L227DRAFT_94105</name>
</gene>